<proteinExistence type="predicted"/>
<dbReference type="EMBL" id="NSFD01000002">
    <property type="protein sequence ID" value="PBA28776.1"/>
    <property type="molecule type" value="Genomic_DNA"/>
</dbReference>
<evidence type="ECO:0000313" key="3">
    <source>
        <dbReference type="Proteomes" id="UP000217768"/>
    </source>
</evidence>
<organism evidence="2 3">
    <name type="scientific">Mycobacterium avium</name>
    <dbReference type="NCBI Taxonomy" id="1764"/>
    <lineage>
        <taxon>Bacteria</taxon>
        <taxon>Bacillati</taxon>
        <taxon>Actinomycetota</taxon>
        <taxon>Actinomycetes</taxon>
        <taxon>Mycobacteriales</taxon>
        <taxon>Mycobacteriaceae</taxon>
        <taxon>Mycobacterium</taxon>
        <taxon>Mycobacterium avium complex (MAC)</taxon>
    </lineage>
</organism>
<feature type="region of interest" description="Disordered" evidence="1">
    <location>
        <begin position="1"/>
        <end position="48"/>
    </location>
</feature>
<gene>
    <name evidence="2" type="ORF">CKJ66_01590</name>
</gene>
<evidence type="ECO:0000256" key="1">
    <source>
        <dbReference type="SAM" id="MobiDB-lite"/>
    </source>
</evidence>
<evidence type="ECO:0000313" key="2">
    <source>
        <dbReference type="EMBL" id="PBA28776.1"/>
    </source>
</evidence>
<dbReference type="AlphaFoldDB" id="A0A2A2ZQJ0"/>
<accession>A0A2A2ZQJ0</accession>
<comment type="caution">
    <text evidence="2">The sequence shown here is derived from an EMBL/GenBank/DDBJ whole genome shotgun (WGS) entry which is preliminary data.</text>
</comment>
<protein>
    <submittedName>
        <fullName evidence="2">Uncharacterized protein</fullName>
    </submittedName>
</protein>
<name>A0A2A2ZQJ0_MYCAV</name>
<reference evidence="2 3" key="1">
    <citation type="submission" date="2017-08" db="EMBL/GenBank/DDBJ databases">
        <title>Phylogenetic analysis of Mycobacterium avium complex whole genomes.</title>
        <authorList>
            <person name="Caverly L.J."/>
            <person name="Spilker T."/>
            <person name="Lipuma J."/>
        </authorList>
    </citation>
    <scope>NUCLEOTIDE SEQUENCE [LARGE SCALE GENOMIC DNA]</scope>
    <source>
        <strain evidence="2 3">FLAC0165</strain>
    </source>
</reference>
<dbReference type="Proteomes" id="UP000217768">
    <property type="component" value="Unassembled WGS sequence"/>
</dbReference>
<sequence length="139" mass="15785">MPRWLMMRSARRRPPRGTRADRERRMRPHAASGRDLIDQLPPEQVAPDGTVEPIDAAFGAIVATIGARLRCEMRTLSADTCRRDARWRVDLHGCEQVNMCGQHKSAWVREMRAQEGNPRCAHCGHEFDSLDDAVRITAI</sequence>